<evidence type="ECO:0000256" key="5">
    <source>
        <dbReference type="ARBA" id="ARBA00022968"/>
    </source>
</evidence>
<dbReference type="SUPFAM" id="SSF52540">
    <property type="entry name" value="P-loop containing nucleoside triphosphate hydrolases"/>
    <property type="match status" value="1"/>
</dbReference>
<organism evidence="11 12">
    <name type="scientific">Hydra vulgaris</name>
    <name type="common">Hydra</name>
    <name type="synonym">Hydra attenuata</name>
    <dbReference type="NCBI Taxonomy" id="6087"/>
    <lineage>
        <taxon>Eukaryota</taxon>
        <taxon>Metazoa</taxon>
        <taxon>Cnidaria</taxon>
        <taxon>Hydrozoa</taxon>
        <taxon>Hydroidolina</taxon>
        <taxon>Anthoathecata</taxon>
        <taxon>Aplanulata</taxon>
        <taxon>Hydridae</taxon>
        <taxon>Hydra</taxon>
    </lineage>
</organism>
<feature type="transmembrane region" description="Helical" evidence="10">
    <location>
        <begin position="21"/>
        <end position="39"/>
    </location>
</feature>
<protein>
    <submittedName>
        <fullName evidence="12">Galactose-3-O-sulfotransferase 3 isoform X2</fullName>
    </submittedName>
</protein>
<keyword evidence="6 10" id="KW-1133">Transmembrane helix</keyword>
<evidence type="ECO:0000256" key="8">
    <source>
        <dbReference type="ARBA" id="ARBA00023136"/>
    </source>
</evidence>
<keyword evidence="8 10" id="KW-0472">Membrane</keyword>
<evidence type="ECO:0000313" key="11">
    <source>
        <dbReference type="Proteomes" id="UP001652625"/>
    </source>
</evidence>
<gene>
    <name evidence="12" type="primary">LOC124810219</name>
</gene>
<dbReference type="Gene3D" id="3.40.50.300">
    <property type="entry name" value="P-loop containing nucleotide triphosphate hydrolases"/>
    <property type="match status" value="1"/>
</dbReference>
<evidence type="ECO:0000256" key="7">
    <source>
        <dbReference type="ARBA" id="ARBA00023034"/>
    </source>
</evidence>
<dbReference type="InterPro" id="IPR009729">
    <property type="entry name" value="Gal-3-0_sulfotransfrase"/>
</dbReference>
<reference evidence="12" key="2">
    <citation type="submission" date="2025-08" db="UniProtKB">
        <authorList>
            <consortium name="RefSeq"/>
        </authorList>
    </citation>
    <scope>IDENTIFICATION</scope>
</reference>
<evidence type="ECO:0000256" key="3">
    <source>
        <dbReference type="ARBA" id="ARBA00022679"/>
    </source>
</evidence>
<evidence type="ECO:0000256" key="4">
    <source>
        <dbReference type="ARBA" id="ARBA00022692"/>
    </source>
</evidence>
<dbReference type="Pfam" id="PF06990">
    <property type="entry name" value="Gal-3-0_sulfotr"/>
    <property type="match status" value="1"/>
</dbReference>
<proteinExistence type="inferred from homology"/>
<evidence type="ECO:0000256" key="6">
    <source>
        <dbReference type="ARBA" id="ARBA00022989"/>
    </source>
</evidence>
<dbReference type="InterPro" id="IPR027417">
    <property type="entry name" value="P-loop_NTPase"/>
</dbReference>
<dbReference type="PANTHER" id="PTHR14647:SF87">
    <property type="entry name" value="PUTATIVE-RELATED"/>
    <property type="match status" value="1"/>
</dbReference>
<keyword evidence="11" id="KW-1185">Reference proteome</keyword>
<evidence type="ECO:0000256" key="2">
    <source>
        <dbReference type="ARBA" id="ARBA00008124"/>
    </source>
</evidence>
<dbReference type="GeneID" id="124810219"/>
<reference evidence="11" key="1">
    <citation type="submission" date="2025-05" db="UniProtKB">
        <authorList>
            <consortium name="RefSeq"/>
        </authorList>
    </citation>
    <scope>NUCLEOTIDE SEQUENCE [LARGE SCALE GENOMIC DNA]</scope>
</reference>
<name>A0ABM4B5R5_HYDVU</name>
<dbReference type="Proteomes" id="UP001652625">
    <property type="component" value="Chromosome 01"/>
</dbReference>
<comment type="subcellular location">
    <subcellularLocation>
        <location evidence="1">Golgi apparatus membrane</location>
        <topology evidence="1">Single-pass type II membrane protein</topology>
    </subcellularLocation>
</comment>
<comment type="similarity">
    <text evidence="2">Belongs to the galactose-3-O-sulfotransferase family.</text>
</comment>
<keyword evidence="9" id="KW-0325">Glycoprotein</keyword>
<keyword evidence="4 10" id="KW-0812">Transmembrane</keyword>
<dbReference type="RefSeq" id="XP_065644176.1">
    <property type="nucleotide sequence ID" value="XM_065788104.1"/>
</dbReference>
<evidence type="ECO:0000256" key="9">
    <source>
        <dbReference type="ARBA" id="ARBA00023180"/>
    </source>
</evidence>
<accession>A0ABM4B5R5</accession>
<evidence type="ECO:0000313" key="12">
    <source>
        <dbReference type="RefSeq" id="XP_065644176.1"/>
    </source>
</evidence>
<sequence>MNIYRQKKSKFKRLQLFINKRRTLFVLIMWILPLLVFYTSNTGKDDFTLHGKIFKSNSTFINKEFEKKTNSNSVHSNEGSPAIYYAATHAIYPPSVSSSSIDKKFANQLPDNFPSSNPASNNLVNNNLAYGKSESEIPPYVKSLSQNLTLGNQTSVNLVSSSVASVNPSKNSSPNIYSSISHASSSSSDVHIQVRQNPIKTNQNVIFLKTHKTGSSTVTNILQRYALSHHLNVALPRCDHRFCYPNKFEEAYLYEHQSGETYNILFNHAVFHKEKMLQVMSSGVTKIITIVREPFSQFDSAAQYLNFRKYFNLNSDSPILDEFFKIPEEHLKRYIQSVSLNEGEGAFALAKNPNAFDLGFDVWNETPEYIQYVLNSITQDFSLVMIMEYMEESLVLLKNEMNWELEDVLFYALNARGIKEKGTSNFEKTKEMVLSWNKLDAAIYKHFNETFWLRIKNSPSEFYAEVNKLKEWNINLVNHCNGLVTTTSVLLVQKYNQMSNSIICSDVFRDDILFTNQFKSKRYARINAIF</sequence>
<dbReference type="PANTHER" id="PTHR14647">
    <property type="entry name" value="GALACTOSE-3-O-SULFOTRANSFERASE"/>
    <property type="match status" value="1"/>
</dbReference>
<keyword evidence="5" id="KW-0735">Signal-anchor</keyword>
<evidence type="ECO:0000256" key="1">
    <source>
        <dbReference type="ARBA" id="ARBA00004323"/>
    </source>
</evidence>
<keyword evidence="3" id="KW-0808">Transferase</keyword>
<keyword evidence="7" id="KW-0333">Golgi apparatus</keyword>
<evidence type="ECO:0000256" key="10">
    <source>
        <dbReference type="SAM" id="Phobius"/>
    </source>
</evidence>